<evidence type="ECO:0000259" key="10">
    <source>
        <dbReference type="Pfam" id="PF05699"/>
    </source>
</evidence>
<keyword evidence="6" id="KW-0238">DNA-binding</keyword>
<evidence type="ECO:0008006" key="13">
    <source>
        <dbReference type="Google" id="ProtNLM"/>
    </source>
</evidence>
<evidence type="ECO:0000256" key="2">
    <source>
        <dbReference type="ARBA" id="ARBA00022723"/>
    </source>
</evidence>
<organism evidence="11 12">
    <name type="scientific">Neogobius melanostomus</name>
    <name type="common">round goby</name>
    <dbReference type="NCBI Taxonomy" id="47308"/>
    <lineage>
        <taxon>Eukaryota</taxon>
        <taxon>Metazoa</taxon>
        <taxon>Chordata</taxon>
        <taxon>Craniata</taxon>
        <taxon>Vertebrata</taxon>
        <taxon>Euteleostomi</taxon>
        <taxon>Actinopterygii</taxon>
        <taxon>Neopterygii</taxon>
        <taxon>Teleostei</taxon>
        <taxon>Neoteleostei</taxon>
        <taxon>Acanthomorphata</taxon>
        <taxon>Gobiaria</taxon>
        <taxon>Gobiiformes</taxon>
        <taxon>Gobioidei</taxon>
        <taxon>Gobiidae</taxon>
        <taxon>Benthophilinae</taxon>
        <taxon>Neogobiini</taxon>
        <taxon>Neogobius</taxon>
    </lineage>
</organism>
<evidence type="ECO:0000313" key="12">
    <source>
        <dbReference type="Proteomes" id="UP000694523"/>
    </source>
</evidence>
<proteinExistence type="predicted"/>
<dbReference type="GO" id="GO:0005634">
    <property type="term" value="C:nucleus"/>
    <property type="evidence" value="ECO:0007669"/>
    <property type="project" value="UniProtKB-SubCell"/>
</dbReference>
<evidence type="ECO:0000313" key="11">
    <source>
        <dbReference type="Ensembl" id="ENSNMLP00000020991.1"/>
    </source>
</evidence>
<evidence type="ECO:0000256" key="4">
    <source>
        <dbReference type="ARBA" id="ARBA00022833"/>
    </source>
</evidence>
<dbReference type="AlphaFoldDB" id="A0A8C6TG45"/>
<feature type="domain" description="BED-type" evidence="9">
    <location>
        <begin position="17"/>
        <end position="52"/>
    </location>
</feature>
<dbReference type="InterPro" id="IPR003656">
    <property type="entry name" value="Znf_BED"/>
</dbReference>
<dbReference type="GO" id="GO:0008270">
    <property type="term" value="F:zinc ion binding"/>
    <property type="evidence" value="ECO:0007669"/>
    <property type="project" value="UniProtKB-KW"/>
</dbReference>
<evidence type="ECO:0000256" key="6">
    <source>
        <dbReference type="ARBA" id="ARBA00023125"/>
    </source>
</evidence>
<keyword evidence="3" id="KW-0863">Zinc-finger</keyword>
<dbReference type="InterPro" id="IPR012337">
    <property type="entry name" value="RNaseH-like_sf"/>
</dbReference>
<dbReference type="SMART" id="SM00614">
    <property type="entry name" value="ZnF_BED"/>
    <property type="match status" value="1"/>
</dbReference>
<dbReference type="Proteomes" id="UP000694523">
    <property type="component" value="Unplaced"/>
</dbReference>
<sequence>MEVNKLLNGKFSFKKLPDGSTDKTKVICAYCRCELSYHRSTSTLKYHLMAKHTADAKSPPPSCPNQVTIDGFRQRHMDAATKNKLIAAIAKWIATACRPVNIVEDEGLTEIIRIASNDWTYEAPSRATITRRIEDLYETEKSKVQHALEQTNEVALTGDYWTSLSNDNYLGVTAHYFDPQWELHSHALTVMKTEERHFSDAVAEHFMKVAREWNIEHKVVSLTTDSARNMIAAARQLPFEHMPCIAHSVHRAVTVSLHNSPFDNALAKCRKVVGHFKHSPANAVELEQQQTAHHQKTESLTQDVSTRWNSTLEMIKRVQRNAEPLRDALALHTTNVTMPTATELEKMKKLEAALEQCRYISELLGGEKYVSCSVVLPALCHLSRVMEVTEDDPSYMIKFKGTFTADLEARKEKTNVTWLRVATALDPRFKDLKCLSKPDRVQVWDSVRALLQEMEKEKPAQPDNQVTPELATKKPALLLAPESSSDEEEDSIEKCLERYKAEPLIGIEDSPQEWWRTHEASHSEIARLARKYLATPATSVPSERLFSLSGHVVQKKRASLLSENVNRLVCLSNWLKEKK</sequence>
<name>A0A8C6TG45_9GOBI</name>
<evidence type="ECO:0000256" key="7">
    <source>
        <dbReference type="ARBA" id="ARBA00023163"/>
    </source>
</evidence>
<protein>
    <recommendedName>
        <fullName evidence="13">BED-type domain-containing protein</fullName>
    </recommendedName>
</protein>
<keyword evidence="2" id="KW-0479">Metal-binding</keyword>
<dbReference type="GO" id="GO:0003677">
    <property type="term" value="F:DNA binding"/>
    <property type="evidence" value="ECO:0007669"/>
    <property type="project" value="UniProtKB-KW"/>
</dbReference>
<evidence type="ECO:0000256" key="5">
    <source>
        <dbReference type="ARBA" id="ARBA00023015"/>
    </source>
</evidence>
<dbReference type="InterPro" id="IPR052035">
    <property type="entry name" value="ZnF_BED_domain_contain"/>
</dbReference>
<keyword evidence="12" id="KW-1185">Reference proteome</keyword>
<evidence type="ECO:0000256" key="1">
    <source>
        <dbReference type="ARBA" id="ARBA00004123"/>
    </source>
</evidence>
<dbReference type="Gene3D" id="1.10.10.1070">
    <property type="entry name" value="Zinc finger, BED domain-containing"/>
    <property type="match status" value="1"/>
</dbReference>
<evidence type="ECO:0000256" key="3">
    <source>
        <dbReference type="ARBA" id="ARBA00022771"/>
    </source>
</evidence>
<dbReference type="SUPFAM" id="SSF53098">
    <property type="entry name" value="Ribonuclease H-like"/>
    <property type="match status" value="1"/>
</dbReference>
<keyword evidence="7" id="KW-0804">Transcription</keyword>
<evidence type="ECO:0000259" key="9">
    <source>
        <dbReference type="Pfam" id="PF02892"/>
    </source>
</evidence>
<dbReference type="PANTHER" id="PTHR46481:SF10">
    <property type="entry name" value="ZINC FINGER BED DOMAIN-CONTAINING PROTEIN 39"/>
    <property type="match status" value="1"/>
</dbReference>
<dbReference type="Ensembl" id="ENSNMLT00000023535.1">
    <property type="protein sequence ID" value="ENSNMLP00000020991.1"/>
    <property type="gene ID" value="ENSNMLG00000013654.1"/>
</dbReference>
<dbReference type="InterPro" id="IPR008906">
    <property type="entry name" value="HATC_C_dom"/>
</dbReference>
<dbReference type="SUPFAM" id="SSF140996">
    <property type="entry name" value="Hermes dimerisation domain"/>
    <property type="match status" value="1"/>
</dbReference>
<reference evidence="11" key="1">
    <citation type="submission" date="2025-08" db="UniProtKB">
        <authorList>
            <consortium name="Ensembl"/>
        </authorList>
    </citation>
    <scope>IDENTIFICATION</scope>
</reference>
<dbReference type="Pfam" id="PF02892">
    <property type="entry name" value="zf-BED"/>
    <property type="match status" value="1"/>
</dbReference>
<accession>A0A8C6TG45</accession>
<dbReference type="Pfam" id="PF05699">
    <property type="entry name" value="Dimer_Tnp_hAT"/>
    <property type="match status" value="1"/>
</dbReference>
<feature type="domain" description="HAT C-terminal dimerisation" evidence="10">
    <location>
        <begin position="496"/>
        <end position="575"/>
    </location>
</feature>
<keyword evidence="8" id="KW-0539">Nucleus</keyword>
<keyword evidence="5" id="KW-0805">Transcription regulation</keyword>
<dbReference type="PANTHER" id="PTHR46481">
    <property type="entry name" value="ZINC FINGER BED DOMAIN-CONTAINING PROTEIN 4"/>
    <property type="match status" value="1"/>
</dbReference>
<comment type="subcellular location">
    <subcellularLocation>
        <location evidence="1">Nucleus</location>
    </subcellularLocation>
</comment>
<reference evidence="11" key="2">
    <citation type="submission" date="2025-09" db="UniProtKB">
        <authorList>
            <consortium name="Ensembl"/>
        </authorList>
    </citation>
    <scope>IDENTIFICATION</scope>
</reference>
<keyword evidence="4" id="KW-0862">Zinc</keyword>
<dbReference type="GO" id="GO:0046983">
    <property type="term" value="F:protein dimerization activity"/>
    <property type="evidence" value="ECO:0007669"/>
    <property type="project" value="InterPro"/>
</dbReference>
<evidence type="ECO:0000256" key="8">
    <source>
        <dbReference type="ARBA" id="ARBA00023242"/>
    </source>
</evidence>